<dbReference type="InterPro" id="IPR032710">
    <property type="entry name" value="NTF2-like_dom_sf"/>
</dbReference>
<dbReference type="SUPFAM" id="SSF54427">
    <property type="entry name" value="NTF2-like"/>
    <property type="match status" value="1"/>
</dbReference>
<evidence type="ECO:0000313" key="2">
    <source>
        <dbReference type="Proteomes" id="UP000466431"/>
    </source>
</evidence>
<dbReference type="AlphaFoldDB" id="A0A1X0BW18"/>
<protein>
    <submittedName>
        <fullName evidence="1">Uncharacterized protein</fullName>
    </submittedName>
</protein>
<sequence length="156" mass="17126">MPTFAPNRDAVEFFVDCMHGGADNDALSGILAENVVLYGPLDDEPLTGREAVLEAMRSVGTVATDLTYKEVLSGETHHAAYFRLQIEDTVVNGMDYILLNADGKIAEVTIWWRPLPSGVQMQGRLAGLLGMPPWKLLTDTESVRFDRQAFRRTGGG</sequence>
<dbReference type="KEGG" id="mcee:MCEL_06580"/>
<evidence type="ECO:0000313" key="1">
    <source>
        <dbReference type="EMBL" id="BBY42363.1"/>
    </source>
</evidence>
<accession>A0A1X0BW18</accession>
<dbReference type="EMBL" id="AP022591">
    <property type="protein sequence ID" value="BBY42363.1"/>
    <property type="molecule type" value="Genomic_DNA"/>
</dbReference>
<dbReference type="Proteomes" id="UP000466431">
    <property type="component" value="Chromosome"/>
</dbReference>
<organism evidence="1 2">
    <name type="scientific">Mycolicibacterium celeriflavum</name>
    <name type="common">Mycobacterium celeriflavum</name>
    <dbReference type="NCBI Taxonomy" id="1249101"/>
    <lineage>
        <taxon>Bacteria</taxon>
        <taxon>Bacillati</taxon>
        <taxon>Actinomycetota</taxon>
        <taxon>Actinomycetes</taxon>
        <taxon>Mycobacteriales</taxon>
        <taxon>Mycobacteriaceae</taxon>
        <taxon>Mycolicibacterium</taxon>
    </lineage>
</organism>
<dbReference type="OrthoDB" id="4227916at2"/>
<name>A0A1X0BW18_MYCCF</name>
<reference evidence="1 2" key="1">
    <citation type="journal article" date="2019" name="Emerg. Microbes Infect.">
        <title>Comprehensive subspecies identification of 175 nontuberculous mycobacteria species based on 7547 genomic profiles.</title>
        <authorList>
            <person name="Matsumoto Y."/>
            <person name="Kinjo T."/>
            <person name="Motooka D."/>
            <person name="Nabeya D."/>
            <person name="Jung N."/>
            <person name="Uechi K."/>
            <person name="Horii T."/>
            <person name="Iida T."/>
            <person name="Fujita J."/>
            <person name="Nakamura S."/>
        </authorList>
    </citation>
    <scope>NUCLEOTIDE SEQUENCE [LARGE SCALE GENOMIC DNA]</scope>
    <source>
        <strain evidence="1 2">JCM 18439</strain>
    </source>
</reference>
<dbReference type="RefSeq" id="WP_083002807.1">
    <property type="nucleotide sequence ID" value="NZ_AP022591.1"/>
</dbReference>
<dbReference type="Gene3D" id="3.10.450.50">
    <property type="match status" value="1"/>
</dbReference>
<keyword evidence="2" id="KW-1185">Reference proteome</keyword>
<dbReference type="STRING" id="1249101.BST21_12815"/>
<gene>
    <name evidence="1" type="ORF">MCEL_06580</name>
</gene>
<proteinExistence type="predicted"/>